<dbReference type="EMBL" id="VSRR010030909">
    <property type="protein sequence ID" value="MPC70315.1"/>
    <property type="molecule type" value="Genomic_DNA"/>
</dbReference>
<comment type="caution">
    <text evidence="1">The sequence shown here is derived from an EMBL/GenBank/DDBJ whole genome shotgun (WGS) entry which is preliminary data.</text>
</comment>
<reference evidence="1 2" key="1">
    <citation type="submission" date="2019-05" db="EMBL/GenBank/DDBJ databases">
        <title>Another draft genome of Portunus trituberculatus and its Hox gene families provides insights of decapod evolution.</title>
        <authorList>
            <person name="Jeong J.-H."/>
            <person name="Song I."/>
            <person name="Kim S."/>
            <person name="Choi T."/>
            <person name="Kim D."/>
            <person name="Ryu S."/>
            <person name="Kim W."/>
        </authorList>
    </citation>
    <scope>NUCLEOTIDE SEQUENCE [LARGE SCALE GENOMIC DNA]</scope>
    <source>
        <tissue evidence="1">Muscle</tissue>
    </source>
</reference>
<name>A0A5B7HL59_PORTR</name>
<protein>
    <submittedName>
        <fullName evidence="1">Uncharacterized protein</fullName>
    </submittedName>
</protein>
<accession>A0A5B7HL59</accession>
<keyword evidence="2" id="KW-1185">Reference proteome</keyword>
<evidence type="ECO:0000313" key="2">
    <source>
        <dbReference type="Proteomes" id="UP000324222"/>
    </source>
</evidence>
<evidence type="ECO:0000313" key="1">
    <source>
        <dbReference type="EMBL" id="MPC70315.1"/>
    </source>
</evidence>
<proteinExistence type="predicted"/>
<dbReference type="AlphaFoldDB" id="A0A5B7HL59"/>
<organism evidence="1 2">
    <name type="scientific">Portunus trituberculatus</name>
    <name type="common">Swimming crab</name>
    <name type="synonym">Neptunus trituberculatus</name>
    <dbReference type="NCBI Taxonomy" id="210409"/>
    <lineage>
        <taxon>Eukaryota</taxon>
        <taxon>Metazoa</taxon>
        <taxon>Ecdysozoa</taxon>
        <taxon>Arthropoda</taxon>
        <taxon>Crustacea</taxon>
        <taxon>Multicrustacea</taxon>
        <taxon>Malacostraca</taxon>
        <taxon>Eumalacostraca</taxon>
        <taxon>Eucarida</taxon>
        <taxon>Decapoda</taxon>
        <taxon>Pleocyemata</taxon>
        <taxon>Brachyura</taxon>
        <taxon>Eubrachyura</taxon>
        <taxon>Portunoidea</taxon>
        <taxon>Portunidae</taxon>
        <taxon>Portuninae</taxon>
        <taxon>Portunus</taxon>
    </lineage>
</organism>
<sequence>MMWAQGRGQGPWDATAADMVRKKALTAAVSTTLCPDQLQGKARPNGKANLFAACPVRG</sequence>
<gene>
    <name evidence="1" type="ORF">E2C01_064559</name>
</gene>
<dbReference type="Proteomes" id="UP000324222">
    <property type="component" value="Unassembled WGS sequence"/>
</dbReference>